<keyword evidence="2" id="KW-1185">Reference proteome</keyword>
<organism evidence="1 2">
    <name type="scientific">Massilia aerilata</name>
    <dbReference type="NCBI Taxonomy" id="453817"/>
    <lineage>
        <taxon>Bacteria</taxon>
        <taxon>Pseudomonadati</taxon>
        <taxon>Pseudomonadota</taxon>
        <taxon>Betaproteobacteria</taxon>
        <taxon>Burkholderiales</taxon>
        <taxon>Oxalobacteraceae</taxon>
        <taxon>Telluria group</taxon>
        <taxon>Massilia</taxon>
    </lineage>
</organism>
<sequence length="202" mass="21811">MSLPQYLKREMFRCTSVAAIILTGGLLSGCAVPPLPLKLPQATPENTQQLRSADLAPVAVGNFVLEIGKPAIIDQLVSPRGTPVASLYNGSFSQYLREALRVELDAAGLLDSRAKVSISGELIDSDVIAPIGTGNARLAARFIVKDGATTKYARSFDVRAEWDSSFYGNTAFQTAIDQYQRLYQKLLGRLFSDPAFKAAVAK</sequence>
<evidence type="ECO:0008006" key="3">
    <source>
        <dbReference type="Google" id="ProtNLM"/>
    </source>
</evidence>
<dbReference type="EMBL" id="JBHSMZ010000014">
    <property type="protein sequence ID" value="MFC5550294.1"/>
    <property type="molecule type" value="Genomic_DNA"/>
</dbReference>
<evidence type="ECO:0000313" key="1">
    <source>
        <dbReference type="EMBL" id="MFC5550294.1"/>
    </source>
</evidence>
<protein>
    <recommendedName>
        <fullName evidence="3">Lipoprotein</fullName>
    </recommendedName>
</protein>
<dbReference type="Proteomes" id="UP001596086">
    <property type="component" value="Unassembled WGS sequence"/>
</dbReference>
<reference evidence="2" key="1">
    <citation type="journal article" date="2019" name="Int. J. Syst. Evol. Microbiol.">
        <title>The Global Catalogue of Microorganisms (GCM) 10K type strain sequencing project: providing services to taxonomists for standard genome sequencing and annotation.</title>
        <authorList>
            <consortium name="The Broad Institute Genomics Platform"/>
            <consortium name="The Broad Institute Genome Sequencing Center for Infectious Disease"/>
            <person name="Wu L."/>
            <person name="Ma J."/>
        </authorList>
    </citation>
    <scope>NUCLEOTIDE SEQUENCE [LARGE SCALE GENOMIC DNA]</scope>
    <source>
        <strain evidence="2">CGMCC 4.5798</strain>
    </source>
</reference>
<proteinExistence type="predicted"/>
<accession>A0ABW0S070</accession>
<gene>
    <name evidence="1" type="ORF">ACFPO9_17395</name>
</gene>
<comment type="caution">
    <text evidence="1">The sequence shown here is derived from an EMBL/GenBank/DDBJ whole genome shotgun (WGS) entry which is preliminary data.</text>
</comment>
<name>A0ABW0S070_9BURK</name>
<evidence type="ECO:0000313" key="2">
    <source>
        <dbReference type="Proteomes" id="UP001596086"/>
    </source>
</evidence>
<dbReference type="RefSeq" id="WP_379772671.1">
    <property type="nucleotide sequence ID" value="NZ_JBHSMZ010000014.1"/>
</dbReference>